<dbReference type="PANTHER" id="PTHR47785">
    <property type="entry name" value="ZN(II)2CYS6 TRANSCRIPTION FACTOR (EUROFUNG)-RELATED-RELATED"/>
    <property type="match status" value="1"/>
</dbReference>
<evidence type="ECO:0000256" key="3">
    <source>
        <dbReference type="SAM" id="Phobius"/>
    </source>
</evidence>
<dbReference type="SMART" id="SM00066">
    <property type="entry name" value="GAL4"/>
    <property type="match status" value="1"/>
</dbReference>
<dbReference type="SUPFAM" id="SSF57701">
    <property type="entry name" value="Zn2/Cys6 DNA-binding domain"/>
    <property type="match status" value="1"/>
</dbReference>
<sequence length="649" mass="72138">MAHVKVPMSLSPPPPQPPQPQPQPQSASVSSSSPAPSRSAHPTPPAPPSGKPIPFSGPHKRAREEEDEPSFRAVPQSRKRASIACEICRLRKTRCDTGKPSCSFCTQLGVECVYRKPVIERKIEQESAENPLGKIGNRLDRIEQLLLDASFRSQPFPGQQVAPPPPPPPQFAHGNGVISHSRPVSQAQHIIPESIYQAPRIGPQTVTFNATAPFKGLGRLPNQNSPPELSPLEQDDSEGFLERELQQGEILTHAGNPDDLDLSQRTCLRLEQSFARFVLPWFPLFDPDTCVEQITQTINQGFGLPTLYTSFTLFVLALGALAKADHHTSDAAHELPGLNYYLAACRGMKQNSGQYTIVAVQGMILKSLYLLLALRTFHARETVNTALQTLIPILHLKARLQADVRLREACHRAFWACYIIIRELDFSIFSAIDSPFLLEDALPLPYSDRDEPGLAKFLNLIEFNRKTTRAALTRLTQDNSGVEDLLEEYKEWYRNLTPSVAFPLGTSLILDPQKAYMRTRYDSVGVMISWTAVLRYATPGLESESERERTLRDAQQALDFAVLYIYASESLVLERHVMLFANLTGLFVVSMCLLTTFAIPALKAPDHRGAIPAIHKAHSLLSVWAANPSVAANLRRMEDFMAKARLSPE</sequence>
<gene>
    <name evidence="5" type="ORF">M501DRAFT_1031460</name>
</gene>
<dbReference type="InterPro" id="IPR036864">
    <property type="entry name" value="Zn2-C6_fun-type_DNA-bd_sf"/>
</dbReference>
<dbReference type="Pfam" id="PF00172">
    <property type="entry name" value="Zn_clus"/>
    <property type="match status" value="1"/>
</dbReference>
<dbReference type="CDD" id="cd00067">
    <property type="entry name" value="GAL4"/>
    <property type="match status" value="1"/>
</dbReference>
<evidence type="ECO:0000313" key="6">
    <source>
        <dbReference type="Proteomes" id="UP000799429"/>
    </source>
</evidence>
<feature type="compositionally biased region" description="Pro residues" evidence="2">
    <location>
        <begin position="10"/>
        <end position="23"/>
    </location>
</feature>
<protein>
    <recommendedName>
        <fullName evidence="4">Zn(2)-C6 fungal-type domain-containing protein</fullName>
    </recommendedName>
</protein>
<feature type="compositionally biased region" description="Pro residues" evidence="2">
    <location>
        <begin position="42"/>
        <end position="51"/>
    </location>
</feature>
<evidence type="ECO:0000313" key="5">
    <source>
        <dbReference type="EMBL" id="KAF2839353.1"/>
    </source>
</evidence>
<dbReference type="GO" id="GO:0000981">
    <property type="term" value="F:DNA-binding transcription factor activity, RNA polymerase II-specific"/>
    <property type="evidence" value="ECO:0007669"/>
    <property type="project" value="InterPro"/>
</dbReference>
<name>A0A9P4VQ14_9PEZI</name>
<accession>A0A9P4VQ14</accession>
<evidence type="ECO:0000256" key="1">
    <source>
        <dbReference type="ARBA" id="ARBA00023242"/>
    </source>
</evidence>
<organism evidence="5 6">
    <name type="scientific">Patellaria atrata CBS 101060</name>
    <dbReference type="NCBI Taxonomy" id="1346257"/>
    <lineage>
        <taxon>Eukaryota</taxon>
        <taxon>Fungi</taxon>
        <taxon>Dikarya</taxon>
        <taxon>Ascomycota</taxon>
        <taxon>Pezizomycotina</taxon>
        <taxon>Dothideomycetes</taxon>
        <taxon>Dothideomycetes incertae sedis</taxon>
        <taxon>Patellariales</taxon>
        <taxon>Patellariaceae</taxon>
        <taxon>Patellaria</taxon>
    </lineage>
</organism>
<dbReference type="CDD" id="cd12148">
    <property type="entry name" value="fungal_TF_MHR"/>
    <property type="match status" value="1"/>
</dbReference>
<dbReference type="PANTHER" id="PTHR47785:SF4">
    <property type="entry name" value="ZN(II)2CYS6 TRANSCRIPTION FACTOR (EUROFUNG)"/>
    <property type="match status" value="1"/>
</dbReference>
<dbReference type="InterPro" id="IPR001138">
    <property type="entry name" value="Zn2Cys6_DnaBD"/>
</dbReference>
<feature type="region of interest" description="Disordered" evidence="2">
    <location>
        <begin position="155"/>
        <end position="175"/>
    </location>
</feature>
<evidence type="ECO:0000256" key="2">
    <source>
        <dbReference type="SAM" id="MobiDB-lite"/>
    </source>
</evidence>
<dbReference type="EMBL" id="MU006095">
    <property type="protein sequence ID" value="KAF2839353.1"/>
    <property type="molecule type" value="Genomic_DNA"/>
</dbReference>
<reference evidence="5" key="1">
    <citation type="journal article" date="2020" name="Stud. Mycol.">
        <title>101 Dothideomycetes genomes: a test case for predicting lifestyles and emergence of pathogens.</title>
        <authorList>
            <person name="Haridas S."/>
            <person name="Albert R."/>
            <person name="Binder M."/>
            <person name="Bloem J."/>
            <person name="Labutti K."/>
            <person name="Salamov A."/>
            <person name="Andreopoulos B."/>
            <person name="Baker S."/>
            <person name="Barry K."/>
            <person name="Bills G."/>
            <person name="Bluhm B."/>
            <person name="Cannon C."/>
            <person name="Castanera R."/>
            <person name="Culley D."/>
            <person name="Daum C."/>
            <person name="Ezra D."/>
            <person name="Gonzalez J."/>
            <person name="Henrissat B."/>
            <person name="Kuo A."/>
            <person name="Liang C."/>
            <person name="Lipzen A."/>
            <person name="Lutzoni F."/>
            <person name="Magnuson J."/>
            <person name="Mondo S."/>
            <person name="Nolan M."/>
            <person name="Ohm R."/>
            <person name="Pangilinan J."/>
            <person name="Park H.-J."/>
            <person name="Ramirez L."/>
            <person name="Alfaro M."/>
            <person name="Sun H."/>
            <person name="Tritt A."/>
            <person name="Yoshinaga Y."/>
            <person name="Zwiers L.-H."/>
            <person name="Turgeon B."/>
            <person name="Goodwin S."/>
            <person name="Spatafora J."/>
            <person name="Crous P."/>
            <person name="Grigoriev I."/>
        </authorList>
    </citation>
    <scope>NUCLEOTIDE SEQUENCE</scope>
    <source>
        <strain evidence="5">CBS 101060</strain>
    </source>
</reference>
<evidence type="ECO:0000259" key="4">
    <source>
        <dbReference type="PROSITE" id="PS50048"/>
    </source>
</evidence>
<keyword evidence="3" id="KW-1133">Transmembrane helix</keyword>
<dbReference type="PROSITE" id="PS00463">
    <property type="entry name" value="ZN2_CY6_FUNGAL_1"/>
    <property type="match status" value="1"/>
</dbReference>
<feature type="transmembrane region" description="Helical" evidence="3">
    <location>
        <begin position="577"/>
        <end position="599"/>
    </location>
</feature>
<dbReference type="InterPro" id="IPR053181">
    <property type="entry name" value="EcdB-like_regulator"/>
</dbReference>
<dbReference type="AlphaFoldDB" id="A0A9P4VQ14"/>
<comment type="caution">
    <text evidence="5">The sequence shown here is derived from an EMBL/GenBank/DDBJ whole genome shotgun (WGS) entry which is preliminary data.</text>
</comment>
<proteinExistence type="predicted"/>
<dbReference type="OrthoDB" id="4685598at2759"/>
<feature type="domain" description="Zn(2)-C6 fungal-type" evidence="4">
    <location>
        <begin position="84"/>
        <end position="114"/>
    </location>
</feature>
<feature type="region of interest" description="Disordered" evidence="2">
    <location>
        <begin position="1"/>
        <end position="76"/>
    </location>
</feature>
<dbReference type="GO" id="GO:0008270">
    <property type="term" value="F:zinc ion binding"/>
    <property type="evidence" value="ECO:0007669"/>
    <property type="project" value="InterPro"/>
</dbReference>
<keyword evidence="3" id="KW-0812">Transmembrane</keyword>
<keyword evidence="3" id="KW-0472">Membrane</keyword>
<dbReference type="PROSITE" id="PS50048">
    <property type="entry name" value="ZN2_CY6_FUNGAL_2"/>
    <property type="match status" value="1"/>
</dbReference>
<dbReference type="Gene3D" id="4.10.240.10">
    <property type="entry name" value="Zn(2)-C6 fungal-type DNA-binding domain"/>
    <property type="match status" value="1"/>
</dbReference>
<keyword evidence="1" id="KW-0539">Nucleus</keyword>
<keyword evidence="6" id="KW-1185">Reference proteome</keyword>
<feature type="compositionally biased region" description="Low complexity" evidence="2">
    <location>
        <begin position="24"/>
        <end position="41"/>
    </location>
</feature>
<dbReference type="Proteomes" id="UP000799429">
    <property type="component" value="Unassembled WGS sequence"/>
</dbReference>